<organism evidence="2 3">
    <name type="scientific">Actinoalloteichus caeruleus DSM 43889</name>
    <dbReference type="NCBI Taxonomy" id="1120930"/>
    <lineage>
        <taxon>Bacteria</taxon>
        <taxon>Bacillati</taxon>
        <taxon>Actinomycetota</taxon>
        <taxon>Actinomycetes</taxon>
        <taxon>Pseudonocardiales</taxon>
        <taxon>Pseudonocardiaceae</taxon>
        <taxon>Actinoalloteichus</taxon>
        <taxon>Actinoalloteichus cyanogriseus</taxon>
    </lineage>
</organism>
<sequence>MQVDGEFGRWRKASRSGPQVECVEVGSNADHVAIRDTKNRGGGTLVVDHPTFGAFLTAVKDKRF</sequence>
<accession>A0ABT1JF75</accession>
<proteinExistence type="predicted"/>
<evidence type="ECO:0000313" key="2">
    <source>
        <dbReference type="EMBL" id="MCP2331148.1"/>
    </source>
</evidence>
<gene>
    <name evidence="2" type="ORF">G443_001418</name>
</gene>
<dbReference type="RefSeq" id="WP_026420531.1">
    <property type="nucleotide sequence ID" value="NZ_AUBJ02000001.1"/>
</dbReference>
<dbReference type="InterPro" id="IPR007278">
    <property type="entry name" value="DUF397"/>
</dbReference>
<keyword evidence="3" id="KW-1185">Reference proteome</keyword>
<evidence type="ECO:0000259" key="1">
    <source>
        <dbReference type="Pfam" id="PF04149"/>
    </source>
</evidence>
<protein>
    <recommendedName>
        <fullName evidence="1">DUF397 domain-containing protein</fullName>
    </recommendedName>
</protein>
<dbReference type="EMBL" id="AUBJ02000001">
    <property type="protein sequence ID" value="MCP2331148.1"/>
    <property type="molecule type" value="Genomic_DNA"/>
</dbReference>
<feature type="domain" description="DUF397" evidence="1">
    <location>
        <begin position="9"/>
        <end position="60"/>
    </location>
</feature>
<name>A0ABT1JF75_ACTCY</name>
<comment type="caution">
    <text evidence="2">The sequence shown here is derived from an EMBL/GenBank/DDBJ whole genome shotgun (WGS) entry which is preliminary data.</text>
</comment>
<evidence type="ECO:0000313" key="3">
    <source>
        <dbReference type="Proteomes" id="UP000791080"/>
    </source>
</evidence>
<reference evidence="2 3" key="1">
    <citation type="submission" date="2022-06" db="EMBL/GenBank/DDBJ databases">
        <title>Genomic Encyclopedia of Type Strains, Phase I: the one thousand microbial genomes (KMG-I) project.</title>
        <authorList>
            <person name="Kyrpides N."/>
        </authorList>
    </citation>
    <scope>NUCLEOTIDE SEQUENCE [LARGE SCALE GENOMIC DNA]</scope>
    <source>
        <strain evidence="2 3">DSM 43889</strain>
    </source>
</reference>
<dbReference type="Pfam" id="PF04149">
    <property type="entry name" value="DUF397"/>
    <property type="match status" value="1"/>
</dbReference>
<dbReference type="Proteomes" id="UP000791080">
    <property type="component" value="Unassembled WGS sequence"/>
</dbReference>